<dbReference type="Proteomes" id="UP000654345">
    <property type="component" value="Unassembled WGS sequence"/>
</dbReference>
<dbReference type="InterPro" id="IPR000836">
    <property type="entry name" value="PRTase_dom"/>
</dbReference>
<feature type="binding site" evidence="6">
    <location>
        <position position="178"/>
    </location>
    <ligand>
        <name>orotate</name>
        <dbReference type="ChEBI" id="CHEBI:30839"/>
    </ligand>
</feature>
<evidence type="ECO:0000313" key="9">
    <source>
        <dbReference type="Proteomes" id="UP000654345"/>
    </source>
</evidence>
<comment type="subunit">
    <text evidence="6">Homodimer.</text>
</comment>
<name>A0ABQ3US72_9CHLR</name>
<keyword evidence="4 6" id="KW-0808">Transferase</keyword>
<evidence type="ECO:0000256" key="4">
    <source>
        <dbReference type="ARBA" id="ARBA00022679"/>
    </source>
</evidence>
<keyword evidence="6" id="KW-0460">Magnesium</keyword>
<feature type="binding site" description="in other chain" evidence="6">
    <location>
        <begin position="146"/>
        <end position="154"/>
    </location>
    <ligand>
        <name>5-phospho-alpha-D-ribose 1-diphosphate</name>
        <dbReference type="ChEBI" id="CHEBI:58017"/>
        <note>ligand shared between dimeric partners</note>
    </ligand>
</feature>
<dbReference type="SUPFAM" id="SSF53271">
    <property type="entry name" value="PRTase-like"/>
    <property type="match status" value="1"/>
</dbReference>
<keyword evidence="5 6" id="KW-0665">Pyrimidine biosynthesis</keyword>
<organism evidence="8 9">
    <name type="scientific">Ktedonobacter robiniae</name>
    <dbReference type="NCBI Taxonomy" id="2778365"/>
    <lineage>
        <taxon>Bacteria</taxon>
        <taxon>Bacillati</taxon>
        <taxon>Chloroflexota</taxon>
        <taxon>Ktedonobacteria</taxon>
        <taxon>Ktedonobacterales</taxon>
        <taxon>Ktedonobacteraceae</taxon>
        <taxon>Ktedonobacter</taxon>
    </lineage>
</organism>
<proteinExistence type="inferred from homology"/>
<dbReference type="Gene3D" id="3.40.50.2020">
    <property type="match status" value="1"/>
</dbReference>
<comment type="caution">
    <text evidence="8">The sequence shown here is derived from an EMBL/GenBank/DDBJ whole genome shotgun (WGS) entry which is preliminary data.</text>
</comment>
<comment type="function">
    <text evidence="6">Catalyzes the transfer of a ribosyl phosphate group from 5-phosphoribose 1-diphosphate to orotate, leading to the formation of orotidine monophosphate (OMP).</text>
</comment>
<dbReference type="Pfam" id="PF00156">
    <property type="entry name" value="Pribosyltran"/>
    <property type="match status" value="1"/>
</dbReference>
<keyword evidence="9" id="KW-1185">Reference proteome</keyword>
<evidence type="ECO:0000256" key="5">
    <source>
        <dbReference type="ARBA" id="ARBA00022975"/>
    </source>
</evidence>
<comment type="pathway">
    <text evidence="1 6">Pyrimidine metabolism; UMP biosynthesis via de novo pathway; UMP from orotate: step 1/2.</text>
</comment>
<keyword evidence="3 6" id="KW-0328">Glycosyltransferase</keyword>
<sequence length="237" mass="26158">MHLSSERELLRRSAKVAKEQSLDNLWLAQILFDLGGVQFGNFTVSESAVSSPVFVNPKVLISHPTALRVASKLMQQEIQLAQSLRRSRVHPFNVVAGVPVGGLLLATAYSLENNTPLIYARIRPEGTGNRGIEGRFTKGDTALIIDDLVTQGSSIVETASLLQENGLAVKDVIVLVDREHGAAERLRRHGYNLMSILKLDVMLNHYMSRGLISEETYRACAEYLRAKQGENNSSPHL</sequence>
<comment type="cofactor">
    <cofactor evidence="6">
        <name>Mg(2+)</name>
        <dbReference type="ChEBI" id="CHEBI:18420"/>
    </cofactor>
</comment>
<dbReference type="EMBL" id="BNJG01000001">
    <property type="protein sequence ID" value="GHO55649.1"/>
    <property type="molecule type" value="Genomic_DNA"/>
</dbReference>
<dbReference type="InterPro" id="IPR023031">
    <property type="entry name" value="OPRT"/>
</dbReference>
<evidence type="ECO:0000256" key="2">
    <source>
        <dbReference type="ARBA" id="ARBA00011971"/>
    </source>
</evidence>
<feature type="domain" description="Phosphoribosyltransferase" evidence="7">
    <location>
        <begin position="64"/>
        <end position="184"/>
    </location>
</feature>
<accession>A0ABQ3US72</accession>
<evidence type="ECO:0000256" key="6">
    <source>
        <dbReference type="HAMAP-Rule" id="MF_01208"/>
    </source>
</evidence>
<dbReference type="PANTHER" id="PTHR19278:SF9">
    <property type="entry name" value="URIDINE 5'-MONOPHOSPHATE SYNTHASE"/>
    <property type="match status" value="1"/>
</dbReference>
<dbReference type="PANTHER" id="PTHR19278">
    <property type="entry name" value="OROTATE PHOSPHORIBOSYLTRANSFERASE"/>
    <property type="match status" value="1"/>
</dbReference>
<gene>
    <name evidence="6" type="primary">pyrE</name>
    <name evidence="8" type="ORF">KSB_41240</name>
</gene>
<dbReference type="EC" id="2.4.2.10" evidence="2 6"/>
<dbReference type="HAMAP" id="MF_01208">
    <property type="entry name" value="PyrE"/>
    <property type="match status" value="1"/>
</dbReference>
<feature type="binding site" evidence="6">
    <location>
        <position position="123"/>
    </location>
    <ligand>
        <name>5-phospho-alpha-D-ribose 1-diphosphate</name>
        <dbReference type="ChEBI" id="CHEBI:58017"/>
        <note>ligand shared between dimeric partners</note>
    </ligand>
</feature>
<reference evidence="8 9" key="1">
    <citation type="journal article" date="2021" name="Int. J. Syst. Evol. Microbiol.">
        <title>Reticulibacter mediterranei gen. nov., sp. nov., within the new family Reticulibacteraceae fam. nov., and Ktedonospora formicarum gen. nov., sp. nov., Ktedonobacter robiniae sp. nov., Dictyobacter formicarum sp. nov. and Dictyobacter arantiisoli sp. nov., belonging to the class Ktedonobacteria.</title>
        <authorList>
            <person name="Yabe S."/>
            <person name="Zheng Y."/>
            <person name="Wang C.M."/>
            <person name="Sakai Y."/>
            <person name="Abe K."/>
            <person name="Yokota A."/>
            <person name="Donadio S."/>
            <person name="Cavaletti L."/>
            <person name="Monciardini P."/>
        </authorList>
    </citation>
    <scope>NUCLEOTIDE SEQUENCE [LARGE SCALE GENOMIC DNA]</scope>
    <source>
        <strain evidence="8 9">SOSP1-30</strain>
    </source>
</reference>
<comment type="caution">
    <text evidence="6">Lacks conserved residue(s) required for the propagation of feature annotation.</text>
</comment>
<dbReference type="InterPro" id="IPR029057">
    <property type="entry name" value="PRTase-like"/>
</dbReference>
<evidence type="ECO:0000259" key="7">
    <source>
        <dbReference type="Pfam" id="PF00156"/>
    </source>
</evidence>
<protein>
    <recommendedName>
        <fullName evidence="2 6">Orotate phosphoribosyltransferase</fullName>
        <shortName evidence="6">OPRT</shortName>
        <shortName evidence="6">OPRTase</shortName>
        <ecNumber evidence="2 6">2.4.2.10</ecNumber>
    </recommendedName>
</protein>
<evidence type="ECO:0000313" key="8">
    <source>
        <dbReference type="EMBL" id="GHO55649.1"/>
    </source>
</evidence>
<feature type="binding site" evidence="6">
    <location>
        <position position="150"/>
    </location>
    <ligand>
        <name>orotate</name>
        <dbReference type="ChEBI" id="CHEBI:30839"/>
    </ligand>
</feature>
<comment type="catalytic activity">
    <reaction evidence="6">
        <text>orotidine 5'-phosphate + diphosphate = orotate + 5-phospho-alpha-D-ribose 1-diphosphate</text>
        <dbReference type="Rhea" id="RHEA:10380"/>
        <dbReference type="ChEBI" id="CHEBI:30839"/>
        <dbReference type="ChEBI" id="CHEBI:33019"/>
        <dbReference type="ChEBI" id="CHEBI:57538"/>
        <dbReference type="ChEBI" id="CHEBI:58017"/>
        <dbReference type="EC" id="2.4.2.10"/>
    </reaction>
</comment>
<comment type="similarity">
    <text evidence="6">Belongs to the purine/pyrimidine phosphoribosyltransferase family. PyrE subfamily.</text>
</comment>
<dbReference type="CDD" id="cd06223">
    <property type="entry name" value="PRTases_typeI"/>
    <property type="match status" value="1"/>
</dbReference>
<evidence type="ECO:0000256" key="3">
    <source>
        <dbReference type="ARBA" id="ARBA00022676"/>
    </source>
</evidence>
<evidence type="ECO:0000256" key="1">
    <source>
        <dbReference type="ARBA" id="ARBA00004889"/>
    </source>
</evidence>